<dbReference type="Proteomes" id="UP000095287">
    <property type="component" value="Unplaced"/>
</dbReference>
<accession>A0A1I8AP93</accession>
<name>A0A1I8AP93_9BILA</name>
<sequence>MILKTKLSVKTCTEISKQVKTKSNCNGYKTESQAQNRNHLCLLTGRRQLDQNNRLGAPANRFSELPLREGLTVRDHYSQQSSSVD</sequence>
<dbReference type="AlphaFoldDB" id="A0A1I8AP93"/>
<dbReference type="WBParaSite" id="L893_g7473.t1">
    <property type="protein sequence ID" value="L893_g7473.t1"/>
    <property type="gene ID" value="L893_g7473"/>
</dbReference>
<protein>
    <submittedName>
        <fullName evidence="2">Ovule protein</fullName>
    </submittedName>
</protein>
<evidence type="ECO:0000313" key="2">
    <source>
        <dbReference type="WBParaSite" id="L893_g7473.t1"/>
    </source>
</evidence>
<evidence type="ECO:0000313" key="1">
    <source>
        <dbReference type="Proteomes" id="UP000095287"/>
    </source>
</evidence>
<proteinExistence type="predicted"/>
<organism evidence="1 2">
    <name type="scientific">Steinernema glaseri</name>
    <dbReference type="NCBI Taxonomy" id="37863"/>
    <lineage>
        <taxon>Eukaryota</taxon>
        <taxon>Metazoa</taxon>
        <taxon>Ecdysozoa</taxon>
        <taxon>Nematoda</taxon>
        <taxon>Chromadorea</taxon>
        <taxon>Rhabditida</taxon>
        <taxon>Tylenchina</taxon>
        <taxon>Panagrolaimomorpha</taxon>
        <taxon>Strongyloidoidea</taxon>
        <taxon>Steinernematidae</taxon>
        <taxon>Steinernema</taxon>
    </lineage>
</organism>
<reference evidence="2" key="1">
    <citation type="submission" date="2016-11" db="UniProtKB">
        <authorList>
            <consortium name="WormBaseParasite"/>
        </authorList>
    </citation>
    <scope>IDENTIFICATION</scope>
</reference>
<keyword evidence="1" id="KW-1185">Reference proteome</keyword>